<dbReference type="InterPro" id="IPR010310">
    <property type="entry name" value="T7SS_ESAT-6-like"/>
</dbReference>
<dbReference type="EMBL" id="MWIH01000006">
    <property type="protein sequence ID" value="OQO91101.1"/>
    <property type="molecule type" value="Genomic_DNA"/>
</dbReference>
<dbReference type="Gene3D" id="1.10.287.1060">
    <property type="entry name" value="ESAT-6-like"/>
    <property type="match status" value="1"/>
</dbReference>
<gene>
    <name evidence="2" type="ORF">B1813_16560</name>
</gene>
<comment type="caution">
    <text evidence="2">The sequence shown here is derived from an EMBL/GenBank/DDBJ whole genome shotgun (WGS) entry which is preliminary data.</text>
</comment>
<protein>
    <recommendedName>
        <fullName evidence="1">ESAT-6-like protein</fullName>
    </recommendedName>
</protein>
<name>A0A1V9A1X6_SACPI</name>
<reference evidence="2 3" key="1">
    <citation type="submission" date="2017-02" db="EMBL/GenBank/DDBJ databases">
        <title>Draft genome of Saccharomonospora sp. 154.</title>
        <authorList>
            <person name="Alonso-Carmona G.S."/>
            <person name="De La Haba R."/>
            <person name="Vera-Gargallo B."/>
            <person name="Sandoval-Trujillo A.H."/>
            <person name="Ramirez-Duran N."/>
            <person name="Ventosa A."/>
        </authorList>
    </citation>
    <scope>NUCLEOTIDE SEQUENCE [LARGE SCALE GENOMIC DNA]</scope>
    <source>
        <strain evidence="2 3">LRS4.154</strain>
    </source>
</reference>
<evidence type="ECO:0000313" key="3">
    <source>
        <dbReference type="Proteomes" id="UP000192591"/>
    </source>
</evidence>
<organism evidence="2 3">
    <name type="scientific">Saccharomonospora piscinae</name>
    <dbReference type="NCBI Taxonomy" id="687388"/>
    <lineage>
        <taxon>Bacteria</taxon>
        <taxon>Bacillati</taxon>
        <taxon>Actinomycetota</taxon>
        <taxon>Actinomycetes</taxon>
        <taxon>Pseudonocardiales</taxon>
        <taxon>Pseudonocardiaceae</taxon>
        <taxon>Saccharomonospora</taxon>
    </lineage>
</organism>
<comment type="similarity">
    <text evidence="1">Belongs to the WXG100 family.</text>
</comment>
<dbReference type="RefSeq" id="WP_081193320.1">
    <property type="nucleotide sequence ID" value="NZ_MWIH01000006.1"/>
</dbReference>
<accession>A0A1V9A1X6</accession>
<dbReference type="SUPFAM" id="SSF140453">
    <property type="entry name" value="EsxAB dimer-like"/>
    <property type="match status" value="1"/>
</dbReference>
<dbReference type="Pfam" id="PF06013">
    <property type="entry name" value="WXG100"/>
    <property type="match status" value="1"/>
</dbReference>
<proteinExistence type="inferred from homology"/>
<evidence type="ECO:0000256" key="1">
    <source>
        <dbReference type="RuleBase" id="RU362001"/>
    </source>
</evidence>
<dbReference type="InterPro" id="IPR036689">
    <property type="entry name" value="ESAT-6-like_sf"/>
</dbReference>
<dbReference type="AlphaFoldDB" id="A0A1V9A1X6"/>
<dbReference type="Proteomes" id="UP000192591">
    <property type="component" value="Unassembled WGS sequence"/>
</dbReference>
<keyword evidence="3" id="KW-1185">Reference proteome</keyword>
<dbReference type="NCBIfam" id="TIGR03930">
    <property type="entry name" value="WXG100_ESAT6"/>
    <property type="match status" value="1"/>
</dbReference>
<sequence>MAGGFTGTPEQFQQAYQDVDQIKGSMDQNLNQLRSNIEATQAGWQGEAAKAFQNVMNAFDEKTRKLNEALANIGELLQQSGVKYQQAEEEQNSAISNIGNTLSGL</sequence>
<evidence type="ECO:0000313" key="2">
    <source>
        <dbReference type="EMBL" id="OQO91101.1"/>
    </source>
</evidence>
<dbReference type="STRING" id="1962155.B1813_16560"/>